<accession>A0A975G454</accession>
<keyword evidence="3" id="KW-1185">Reference proteome</keyword>
<gene>
    <name evidence="2" type="ORF">KCG34_07360</name>
</gene>
<organism evidence="2 3">
    <name type="scientific">Phenylobacterium montanum</name>
    <dbReference type="NCBI Taxonomy" id="2823693"/>
    <lineage>
        <taxon>Bacteria</taxon>
        <taxon>Pseudomonadati</taxon>
        <taxon>Pseudomonadota</taxon>
        <taxon>Alphaproteobacteria</taxon>
        <taxon>Caulobacterales</taxon>
        <taxon>Caulobacteraceae</taxon>
        <taxon>Phenylobacterium</taxon>
    </lineage>
</organism>
<sequence>MKSISICTVAAALFAAGPALALPYTGTFATDASSVVQIILPGANGAPDQGGVMFKGVSKTTDSSGKNDSAPYTCISWLTPGQATATSGVCNGGNSAGDTWSALIVCAANPGADPTKPNQCWGALRGTGGALKGKTGQFSQFGTGAGGTTQGAWN</sequence>
<dbReference type="EMBL" id="CP073078">
    <property type="protein sequence ID" value="QUD89681.1"/>
    <property type="molecule type" value="Genomic_DNA"/>
</dbReference>
<dbReference type="KEGG" id="caul:KCG34_07360"/>
<dbReference type="Proteomes" id="UP000676409">
    <property type="component" value="Chromosome"/>
</dbReference>
<feature type="chain" id="PRO_5036755732" evidence="1">
    <location>
        <begin position="22"/>
        <end position="154"/>
    </location>
</feature>
<dbReference type="AlphaFoldDB" id="A0A975G454"/>
<protein>
    <submittedName>
        <fullName evidence="2">Uncharacterized protein</fullName>
    </submittedName>
</protein>
<evidence type="ECO:0000313" key="2">
    <source>
        <dbReference type="EMBL" id="QUD89681.1"/>
    </source>
</evidence>
<proteinExistence type="predicted"/>
<reference evidence="2" key="1">
    <citation type="submission" date="2021-04" db="EMBL/GenBank/DDBJ databases">
        <title>The complete genome sequence of Caulobacter sp. S6.</title>
        <authorList>
            <person name="Tang Y."/>
            <person name="Ouyang W."/>
            <person name="Liu Q."/>
            <person name="Huang B."/>
            <person name="Guo Z."/>
            <person name="Lei P."/>
        </authorList>
    </citation>
    <scope>NUCLEOTIDE SEQUENCE</scope>
    <source>
        <strain evidence="2">S6</strain>
    </source>
</reference>
<evidence type="ECO:0000313" key="3">
    <source>
        <dbReference type="Proteomes" id="UP000676409"/>
    </source>
</evidence>
<name>A0A975G454_9CAUL</name>
<keyword evidence="1" id="KW-0732">Signal</keyword>
<feature type="signal peptide" evidence="1">
    <location>
        <begin position="1"/>
        <end position="21"/>
    </location>
</feature>
<dbReference type="RefSeq" id="WP_211939733.1">
    <property type="nucleotide sequence ID" value="NZ_CP073078.1"/>
</dbReference>
<evidence type="ECO:0000256" key="1">
    <source>
        <dbReference type="SAM" id="SignalP"/>
    </source>
</evidence>